<dbReference type="EMBL" id="JBHTLP010000007">
    <property type="protein sequence ID" value="MFD1141121.1"/>
    <property type="molecule type" value="Genomic_DNA"/>
</dbReference>
<evidence type="ECO:0000313" key="3">
    <source>
        <dbReference type="Proteomes" id="UP001597116"/>
    </source>
</evidence>
<dbReference type="RefSeq" id="WP_379884165.1">
    <property type="nucleotide sequence ID" value="NZ_JBHTLP010000007.1"/>
</dbReference>
<evidence type="ECO:0000259" key="1">
    <source>
        <dbReference type="Pfam" id="PF12704"/>
    </source>
</evidence>
<sequence>MASNVPGGLLPASYEYAVQNKANAMQTVAVGYDYFKTLTIGLIEGQVFSSSYGVDSAQAVINETAAKALGLANPIGLTVKGPTVNYRIIGVTKDGKAQGFEATIQPTIYVMTAAPGVAKTQIMISADSKAIPAMLATLQQQWNSINKLDGDNFNYHFLDELYGQLFVKQEQL</sequence>
<feature type="domain" description="MacB-like periplasmic core" evidence="1">
    <location>
        <begin position="21"/>
        <end position="133"/>
    </location>
</feature>
<reference evidence="3" key="1">
    <citation type="journal article" date="2019" name="Int. J. Syst. Evol. Microbiol.">
        <title>The Global Catalogue of Microorganisms (GCM) 10K type strain sequencing project: providing services to taxonomists for standard genome sequencing and annotation.</title>
        <authorList>
            <consortium name="The Broad Institute Genomics Platform"/>
            <consortium name="The Broad Institute Genome Sequencing Center for Infectious Disease"/>
            <person name="Wu L."/>
            <person name="Ma J."/>
        </authorList>
    </citation>
    <scope>NUCLEOTIDE SEQUENCE [LARGE SCALE GENOMIC DNA]</scope>
    <source>
        <strain evidence="3">CCUG 55608</strain>
    </source>
</reference>
<dbReference type="Proteomes" id="UP001597116">
    <property type="component" value="Unassembled WGS sequence"/>
</dbReference>
<proteinExistence type="predicted"/>
<gene>
    <name evidence="2" type="ORF">ACFQ4C_08380</name>
</gene>
<protein>
    <submittedName>
        <fullName evidence="2">ABC transporter permease</fullName>
    </submittedName>
</protein>
<dbReference type="InterPro" id="IPR025857">
    <property type="entry name" value="MacB_PCD"/>
</dbReference>
<dbReference type="Pfam" id="PF12704">
    <property type="entry name" value="MacB_PCD"/>
    <property type="match status" value="1"/>
</dbReference>
<accession>A0ABW3QCF3</accession>
<keyword evidence="3" id="KW-1185">Reference proteome</keyword>
<comment type="caution">
    <text evidence="2">The sequence shown here is derived from an EMBL/GenBank/DDBJ whole genome shotgun (WGS) entry which is preliminary data.</text>
</comment>
<name>A0ABW3QCF3_9BACT</name>
<evidence type="ECO:0000313" key="2">
    <source>
        <dbReference type="EMBL" id="MFD1141121.1"/>
    </source>
</evidence>
<organism evidence="2 3">
    <name type="scientific">Larkinella insperata</name>
    <dbReference type="NCBI Taxonomy" id="332158"/>
    <lineage>
        <taxon>Bacteria</taxon>
        <taxon>Pseudomonadati</taxon>
        <taxon>Bacteroidota</taxon>
        <taxon>Cytophagia</taxon>
        <taxon>Cytophagales</taxon>
        <taxon>Spirosomataceae</taxon>
        <taxon>Larkinella</taxon>
    </lineage>
</organism>